<dbReference type="InParanoid" id="A0A067MX29"/>
<organism evidence="2 3">
    <name type="scientific">Botryobasidium botryosum (strain FD-172 SS1)</name>
    <dbReference type="NCBI Taxonomy" id="930990"/>
    <lineage>
        <taxon>Eukaryota</taxon>
        <taxon>Fungi</taxon>
        <taxon>Dikarya</taxon>
        <taxon>Basidiomycota</taxon>
        <taxon>Agaricomycotina</taxon>
        <taxon>Agaricomycetes</taxon>
        <taxon>Cantharellales</taxon>
        <taxon>Botryobasidiaceae</taxon>
        <taxon>Botryobasidium</taxon>
    </lineage>
</organism>
<evidence type="ECO:0000313" key="2">
    <source>
        <dbReference type="EMBL" id="KDQ16422.1"/>
    </source>
</evidence>
<reference evidence="3" key="1">
    <citation type="journal article" date="2014" name="Proc. Natl. Acad. Sci. U.S.A.">
        <title>Extensive sampling of basidiomycete genomes demonstrates inadequacy of the white-rot/brown-rot paradigm for wood decay fungi.</title>
        <authorList>
            <person name="Riley R."/>
            <person name="Salamov A.A."/>
            <person name="Brown D.W."/>
            <person name="Nagy L.G."/>
            <person name="Floudas D."/>
            <person name="Held B.W."/>
            <person name="Levasseur A."/>
            <person name="Lombard V."/>
            <person name="Morin E."/>
            <person name="Otillar R."/>
            <person name="Lindquist E.A."/>
            <person name="Sun H."/>
            <person name="LaButti K.M."/>
            <person name="Schmutz J."/>
            <person name="Jabbour D."/>
            <person name="Luo H."/>
            <person name="Baker S.E."/>
            <person name="Pisabarro A.G."/>
            <person name="Walton J.D."/>
            <person name="Blanchette R.A."/>
            <person name="Henrissat B."/>
            <person name="Martin F."/>
            <person name="Cullen D."/>
            <person name="Hibbett D.S."/>
            <person name="Grigoriev I.V."/>
        </authorList>
    </citation>
    <scope>NUCLEOTIDE SEQUENCE [LARGE SCALE GENOMIC DNA]</scope>
    <source>
        <strain evidence="3">FD-172 SS1</strain>
    </source>
</reference>
<dbReference type="Proteomes" id="UP000027195">
    <property type="component" value="Unassembled WGS sequence"/>
</dbReference>
<protein>
    <submittedName>
        <fullName evidence="2">Uncharacterized protein</fullName>
    </submittedName>
</protein>
<gene>
    <name evidence="2" type="ORF">BOTBODRAFT_248433</name>
</gene>
<accession>A0A067MX29</accession>
<keyword evidence="3" id="KW-1185">Reference proteome</keyword>
<dbReference type="EMBL" id="KL198027">
    <property type="protein sequence ID" value="KDQ16422.1"/>
    <property type="molecule type" value="Genomic_DNA"/>
</dbReference>
<dbReference type="HOGENOM" id="CLU_1937795_0_0_1"/>
<evidence type="ECO:0000256" key="1">
    <source>
        <dbReference type="SAM" id="MobiDB-lite"/>
    </source>
</evidence>
<proteinExistence type="predicted"/>
<evidence type="ECO:0000313" key="3">
    <source>
        <dbReference type="Proteomes" id="UP000027195"/>
    </source>
</evidence>
<name>A0A067MX29_BOTB1</name>
<dbReference type="AlphaFoldDB" id="A0A067MX29"/>
<feature type="region of interest" description="Disordered" evidence="1">
    <location>
        <begin position="43"/>
        <end position="71"/>
    </location>
</feature>
<sequence>MSTNSVVPQLRLEQPELLSVYRRLYSAMHQWLPIVISDYAEPSDPHITDPSTGELSPEQGKRRRSTGTTINPRESLLTAGWTACTLFLFPLPRPNAQCISYLSLKLLISRGWHSLWTSCQPRPPSRTPCR</sequence>